<feature type="non-terminal residue" evidence="2">
    <location>
        <position position="1"/>
    </location>
</feature>
<evidence type="ECO:0000313" key="2">
    <source>
        <dbReference type="EMBL" id="CAF4230862.1"/>
    </source>
</evidence>
<name>A0A820DES3_9BILA</name>
<gene>
    <name evidence="2" type="ORF">OTI717_LOCUS39728</name>
</gene>
<dbReference type="AlphaFoldDB" id="A0A820DES3"/>
<dbReference type="Gene3D" id="1.10.287.1490">
    <property type="match status" value="1"/>
</dbReference>
<evidence type="ECO:0000256" key="1">
    <source>
        <dbReference type="SAM" id="Coils"/>
    </source>
</evidence>
<accession>A0A820DES3</accession>
<comment type="caution">
    <text evidence="2">The sequence shown here is derived from an EMBL/GenBank/DDBJ whole genome shotgun (WGS) entry which is preliminary data.</text>
</comment>
<protein>
    <submittedName>
        <fullName evidence="2">Uncharacterized protein</fullName>
    </submittedName>
</protein>
<feature type="coiled-coil region" evidence="1">
    <location>
        <begin position="114"/>
        <end position="160"/>
    </location>
</feature>
<proteinExistence type="predicted"/>
<dbReference type="Proteomes" id="UP000663823">
    <property type="component" value="Unassembled WGS sequence"/>
</dbReference>
<evidence type="ECO:0000313" key="3">
    <source>
        <dbReference type="Proteomes" id="UP000663823"/>
    </source>
</evidence>
<sequence>ERIHTSDEIQSLRRENQAIKERYRDVDNKILELKRRNDELKSQISVYEIRVHENVDTGKQYQHELAQLKHEIQDILREREDRIREINEWRHKYEIIKADFSNVQYEKERIISERQTINNENTKLKHDIDDLTIRIRVQIQQEIEDEYRQLNNRRETEILNIRKDKET</sequence>
<dbReference type="EMBL" id="CAJOAX010027428">
    <property type="protein sequence ID" value="CAF4230862.1"/>
    <property type="molecule type" value="Genomic_DNA"/>
</dbReference>
<feature type="coiled-coil region" evidence="1">
    <location>
        <begin position="2"/>
        <end position="85"/>
    </location>
</feature>
<feature type="non-terminal residue" evidence="2">
    <location>
        <position position="167"/>
    </location>
</feature>
<reference evidence="2" key="1">
    <citation type="submission" date="2021-02" db="EMBL/GenBank/DDBJ databases">
        <authorList>
            <person name="Nowell W R."/>
        </authorList>
    </citation>
    <scope>NUCLEOTIDE SEQUENCE</scope>
</reference>
<keyword evidence="1" id="KW-0175">Coiled coil</keyword>
<organism evidence="2 3">
    <name type="scientific">Rotaria sordida</name>
    <dbReference type="NCBI Taxonomy" id="392033"/>
    <lineage>
        <taxon>Eukaryota</taxon>
        <taxon>Metazoa</taxon>
        <taxon>Spiralia</taxon>
        <taxon>Gnathifera</taxon>
        <taxon>Rotifera</taxon>
        <taxon>Eurotatoria</taxon>
        <taxon>Bdelloidea</taxon>
        <taxon>Philodinida</taxon>
        <taxon>Philodinidae</taxon>
        <taxon>Rotaria</taxon>
    </lineage>
</organism>